<keyword evidence="1" id="KW-0472">Membrane</keyword>
<organism evidence="2 3">
    <name type="scientific">Lolium multiflorum</name>
    <name type="common">Italian ryegrass</name>
    <name type="synonym">Lolium perenne subsp. multiflorum</name>
    <dbReference type="NCBI Taxonomy" id="4521"/>
    <lineage>
        <taxon>Eukaryota</taxon>
        <taxon>Viridiplantae</taxon>
        <taxon>Streptophyta</taxon>
        <taxon>Embryophyta</taxon>
        <taxon>Tracheophyta</taxon>
        <taxon>Spermatophyta</taxon>
        <taxon>Magnoliopsida</taxon>
        <taxon>Liliopsida</taxon>
        <taxon>Poales</taxon>
        <taxon>Poaceae</taxon>
        <taxon>BOP clade</taxon>
        <taxon>Pooideae</taxon>
        <taxon>Poodae</taxon>
        <taxon>Poeae</taxon>
        <taxon>Poeae Chloroplast Group 2 (Poeae type)</taxon>
        <taxon>Loliodinae</taxon>
        <taxon>Loliinae</taxon>
        <taxon>Lolium</taxon>
    </lineage>
</organism>
<keyword evidence="3" id="KW-1185">Reference proteome</keyword>
<dbReference type="EMBL" id="JAUUTY010000007">
    <property type="protein sequence ID" value="KAK1612799.1"/>
    <property type="molecule type" value="Genomic_DNA"/>
</dbReference>
<keyword evidence="1" id="KW-1133">Transmembrane helix</keyword>
<name>A0AAD8VN47_LOLMU</name>
<evidence type="ECO:0000313" key="3">
    <source>
        <dbReference type="Proteomes" id="UP001231189"/>
    </source>
</evidence>
<reference evidence="2" key="1">
    <citation type="submission" date="2023-07" db="EMBL/GenBank/DDBJ databases">
        <title>A chromosome-level genome assembly of Lolium multiflorum.</title>
        <authorList>
            <person name="Chen Y."/>
            <person name="Copetti D."/>
            <person name="Kolliker R."/>
            <person name="Studer B."/>
        </authorList>
    </citation>
    <scope>NUCLEOTIDE SEQUENCE</scope>
    <source>
        <strain evidence="2">02402/16</strain>
        <tissue evidence="2">Leaf</tissue>
    </source>
</reference>
<comment type="caution">
    <text evidence="2">The sequence shown here is derived from an EMBL/GenBank/DDBJ whole genome shotgun (WGS) entry which is preliminary data.</text>
</comment>
<dbReference type="PANTHER" id="PTHR31170">
    <property type="entry name" value="BNAC04G53230D PROTEIN"/>
    <property type="match status" value="1"/>
</dbReference>
<dbReference type="PANTHER" id="PTHR31170:SF25">
    <property type="entry name" value="BNAA09G04570D PROTEIN"/>
    <property type="match status" value="1"/>
</dbReference>
<accession>A0AAD8VN47</accession>
<sequence length="276" mass="32558">MKHLLPRIRASYSDEISMPLSLRARCDNKVAEMVLKYGYFILHRLLKYARRAKMEEADDGNDRFGEDDEDWTQVYGRCFVWQFVTRDLLLLENQIPFFVIRELFQQLRNEDESEELLSGELLSELPQWIPCAKELKEAGIRFKMRKNATSFLDIKHTTYAFFMNCLITPPEDMRILGLRGILVNHLNSRRSIAWRFFSDIVAQVHWSADNYLVGIMGAVNKYRDSRRHKWRAALVRNYFTNPWVIMSVLAALLLLALAVLQSFFTVYRHFKPPNPE</sequence>
<evidence type="ECO:0000313" key="2">
    <source>
        <dbReference type="EMBL" id="KAK1612799.1"/>
    </source>
</evidence>
<dbReference type="AlphaFoldDB" id="A0AAD8VN47"/>
<keyword evidence="1" id="KW-0812">Transmembrane</keyword>
<protein>
    <submittedName>
        <fullName evidence="2">Uncharacterized protein</fullName>
    </submittedName>
</protein>
<dbReference type="Pfam" id="PF03140">
    <property type="entry name" value="DUF247"/>
    <property type="match status" value="2"/>
</dbReference>
<evidence type="ECO:0000256" key="1">
    <source>
        <dbReference type="SAM" id="Phobius"/>
    </source>
</evidence>
<gene>
    <name evidence="2" type="ORF">QYE76_036472</name>
</gene>
<proteinExistence type="predicted"/>
<dbReference type="Proteomes" id="UP001231189">
    <property type="component" value="Unassembled WGS sequence"/>
</dbReference>
<feature type="transmembrane region" description="Helical" evidence="1">
    <location>
        <begin position="243"/>
        <end position="267"/>
    </location>
</feature>
<dbReference type="InterPro" id="IPR004158">
    <property type="entry name" value="DUF247_pln"/>
</dbReference>